<evidence type="ECO:0000313" key="2">
    <source>
        <dbReference type="EnsemblMetazoa" id="BGLB035446-PA"/>
    </source>
</evidence>
<evidence type="ECO:0000256" key="1">
    <source>
        <dbReference type="SAM" id="Coils"/>
    </source>
</evidence>
<keyword evidence="1" id="KW-0175">Coiled coil</keyword>
<dbReference type="VEuPathDB" id="VectorBase:BGLAX_046745"/>
<dbReference type="VEuPathDB" id="VectorBase:BGLB035446"/>
<dbReference type="EnsemblMetazoa" id="BGLB035446-RA">
    <property type="protein sequence ID" value="BGLB035446-PA"/>
    <property type="gene ID" value="BGLB035446"/>
</dbReference>
<feature type="coiled-coil region" evidence="1">
    <location>
        <begin position="60"/>
        <end position="94"/>
    </location>
</feature>
<dbReference type="OrthoDB" id="5593012at2759"/>
<dbReference type="Proteomes" id="UP000076420">
    <property type="component" value="Unassembled WGS sequence"/>
</dbReference>
<protein>
    <submittedName>
        <fullName evidence="2">Uncharacterized protein</fullName>
    </submittedName>
</protein>
<gene>
    <name evidence="2" type="primary">106061028</name>
</gene>
<proteinExistence type="predicted"/>
<evidence type="ECO:0000313" key="3">
    <source>
        <dbReference type="Proteomes" id="UP000076420"/>
    </source>
</evidence>
<sequence length="139" mass="16676">MEPIIYNSKNLIDRALSGRDAILEKFNKCAEKDGQTYLSEAKNVFEKMQNPMLLDPKADREEVRQYLNDLLEQMESVQQKSKALKDRQKELKVEVIKLDYLHEVQTELKMRDVMWTCIDQWDNIVQRWTEVRKLNICRR</sequence>
<dbReference type="STRING" id="6526.A0A2C9LVE4"/>
<reference evidence="2" key="1">
    <citation type="submission" date="2020-05" db="UniProtKB">
        <authorList>
            <consortium name="EnsemblMetazoa"/>
        </authorList>
    </citation>
    <scope>IDENTIFICATION</scope>
    <source>
        <strain evidence="2">BB02</strain>
    </source>
</reference>
<dbReference type="AlphaFoldDB" id="A0A2C9LVE4"/>
<accession>A0A2C9LVE4</accession>
<name>A0A2C9LVE4_BIOGL</name>
<dbReference type="KEGG" id="bgt:106061028"/>
<organism evidence="2 3">
    <name type="scientific">Biomphalaria glabrata</name>
    <name type="common">Bloodfluke planorb</name>
    <name type="synonym">Freshwater snail</name>
    <dbReference type="NCBI Taxonomy" id="6526"/>
    <lineage>
        <taxon>Eukaryota</taxon>
        <taxon>Metazoa</taxon>
        <taxon>Spiralia</taxon>
        <taxon>Lophotrochozoa</taxon>
        <taxon>Mollusca</taxon>
        <taxon>Gastropoda</taxon>
        <taxon>Heterobranchia</taxon>
        <taxon>Euthyneura</taxon>
        <taxon>Panpulmonata</taxon>
        <taxon>Hygrophila</taxon>
        <taxon>Lymnaeoidea</taxon>
        <taxon>Planorbidae</taxon>
        <taxon>Biomphalaria</taxon>
    </lineage>
</organism>